<name>A0AA45W2T8_9RHOB</name>
<evidence type="ECO:0000256" key="1">
    <source>
        <dbReference type="SAM" id="MobiDB-lite"/>
    </source>
</evidence>
<evidence type="ECO:0000313" key="5">
    <source>
        <dbReference type="Proteomes" id="UP001215549"/>
    </source>
</evidence>
<dbReference type="AlphaFoldDB" id="A0AA45W2T8"/>
<evidence type="ECO:0000313" key="2">
    <source>
        <dbReference type="EMBL" id="SIS70594.1"/>
    </source>
</evidence>
<protein>
    <submittedName>
        <fullName evidence="2">Uncharacterized protein</fullName>
    </submittedName>
</protein>
<evidence type="ECO:0000313" key="4">
    <source>
        <dbReference type="Proteomes" id="UP000186216"/>
    </source>
</evidence>
<proteinExistence type="predicted"/>
<accession>A0AA45W2T8</accession>
<keyword evidence="5" id="KW-1185">Reference proteome</keyword>
<feature type="compositionally biased region" description="Polar residues" evidence="1">
    <location>
        <begin position="1"/>
        <end position="12"/>
    </location>
</feature>
<organism evidence="2 4">
    <name type="scientific">Paracoccus saliphilus</name>
    <dbReference type="NCBI Taxonomy" id="405559"/>
    <lineage>
        <taxon>Bacteria</taxon>
        <taxon>Pseudomonadati</taxon>
        <taxon>Pseudomonadota</taxon>
        <taxon>Alphaproteobacteria</taxon>
        <taxon>Rhodobacterales</taxon>
        <taxon>Paracoccaceae</taxon>
        <taxon>Paracoccus</taxon>
    </lineage>
</organism>
<feature type="region of interest" description="Disordered" evidence="1">
    <location>
        <begin position="1"/>
        <end position="28"/>
    </location>
</feature>
<dbReference type="Proteomes" id="UP001215549">
    <property type="component" value="Chromosome"/>
</dbReference>
<sequence length="62" mass="6941">MRSSITASQSVDQAGYRGKGSETADAERQVNQISHFQLLRFQSQQPSREPALRRYVSFPGIA</sequence>
<evidence type="ECO:0000313" key="3">
    <source>
        <dbReference type="EMBL" id="WCR05064.1"/>
    </source>
</evidence>
<dbReference type="EMBL" id="FTOU01000003">
    <property type="protein sequence ID" value="SIS70594.1"/>
    <property type="molecule type" value="Genomic_DNA"/>
</dbReference>
<reference evidence="2 4" key="1">
    <citation type="submission" date="2017-01" db="EMBL/GenBank/DDBJ databases">
        <authorList>
            <person name="Varghese N."/>
            <person name="Submissions S."/>
        </authorList>
    </citation>
    <scope>NUCLEOTIDE SEQUENCE [LARGE SCALE GENOMIC DNA]</scope>
    <source>
        <strain evidence="2 4">DSM 18447</strain>
    </source>
</reference>
<reference evidence="3 5" key="2">
    <citation type="submission" date="2021-01" db="EMBL/GenBank/DDBJ databases">
        <title>Biogeographic distribution of Paracoccus.</title>
        <authorList>
            <person name="Hollensteiner J."/>
            <person name="Leineberger J."/>
            <person name="Brinkhoff T."/>
            <person name="Daniel R."/>
        </authorList>
    </citation>
    <scope>NUCLEOTIDE SEQUENCE [LARGE SCALE GENOMIC DNA]</scope>
    <source>
        <strain evidence="3 5">DSM 18447</strain>
    </source>
</reference>
<gene>
    <name evidence="3" type="ORF">JHX88_10365</name>
    <name evidence="2" type="ORF">SAMN05421772_103130</name>
</gene>
<feature type="compositionally biased region" description="Basic and acidic residues" evidence="1">
    <location>
        <begin position="19"/>
        <end position="28"/>
    </location>
</feature>
<dbReference type="Proteomes" id="UP000186216">
    <property type="component" value="Unassembled WGS sequence"/>
</dbReference>
<dbReference type="EMBL" id="CP067140">
    <property type="protein sequence ID" value="WCR05064.1"/>
    <property type="molecule type" value="Genomic_DNA"/>
</dbReference>